<feature type="domain" description="Response regulatory" evidence="2">
    <location>
        <begin position="2"/>
        <end position="115"/>
    </location>
</feature>
<accession>A0A327SXS5</accession>
<dbReference type="Pfam" id="PF00072">
    <property type="entry name" value="Response_reg"/>
    <property type="match status" value="1"/>
</dbReference>
<dbReference type="InterPro" id="IPR007492">
    <property type="entry name" value="LytTR_DNA-bd_dom"/>
</dbReference>
<dbReference type="SUPFAM" id="SSF52172">
    <property type="entry name" value="CheY-like"/>
    <property type="match status" value="1"/>
</dbReference>
<dbReference type="SMART" id="SM00448">
    <property type="entry name" value="REC"/>
    <property type="match status" value="1"/>
</dbReference>
<feature type="modified residue" description="4-aspartylphosphate" evidence="1">
    <location>
        <position position="55"/>
    </location>
</feature>
<gene>
    <name evidence="4" type="ORF">LY11_01775</name>
</gene>
<sequence>MRVVIIEDELKTANELRDMLEGIDDEIIVEAVLNSVATATDWLKRNPAPDLIFSDIQLGDGLSFEIFREVQTNAPIVFCTAFDEYAIRAFESNSIDYLLKPVEENMVKKSLDKYYRLNVHLTNNNQHVQNLNKILVQMDSAYQQNILVHYREKIIPVRVMDIQFIYASNGSVYLYTANDKSYVVQYTIEQLETLLNPQLFFRANRKFIINHGFITNIEHYFNRKLFVMTKSEAPEKIIIGRVKAPAFLKWVEQ</sequence>
<dbReference type="Pfam" id="PF04397">
    <property type="entry name" value="LytTR"/>
    <property type="match status" value="1"/>
</dbReference>
<dbReference type="AlphaFoldDB" id="A0A327SXS5"/>
<dbReference type="EMBL" id="QLLR01000005">
    <property type="protein sequence ID" value="RAJ33085.1"/>
    <property type="molecule type" value="Genomic_DNA"/>
</dbReference>
<evidence type="ECO:0000256" key="1">
    <source>
        <dbReference type="PROSITE-ProRule" id="PRU00169"/>
    </source>
</evidence>
<evidence type="ECO:0000259" key="3">
    <source>
        <dbReference type="PROSITE" id="PS50930"/>
    </source>
</evidence>
<feature type="domain" description="HTH LytTR-type" evidence="3">
    <location>
        <begin position="146"/>
        <end position="253"/>
    </location>
</feature>
<dbReference type="PROSITE" id="PS50110">
    <property type="entry name" value="RESPONSE_REGULATORY"/>
    <property type="match status" value="1"/>
</dbReference>
<dbReference type="PROSITE" id="PS50930">
    <property type="entry name" value="HTH_LYTTR"/>
    <property type="match status" value="1"/>
</dbReference>
<dbReference type="PANTHER" id="PTHR37299">
    <property type="entry name" value="TRANSCRIPTIONAL REGULATOR-RELATED"/>
    <property type="match status" value="1"/>
</dbReference>
<dbReference type="SMART" id="SM00850">
    <property type="entry name" value="LytTR"/>
    <property type="match status" value="1"/>
</dbReference>
<proteinExistence type="predicted"/>
<dbReference type="Proteomes" id="UP000249754">
    <property type="component" value="Unassembled WGS sequence"/>
</dbReference>
<dbReference type="InterPro" id="IPR001789">
    <property type="entry name" value="Sig_transdc_resp-reg_receiver"/>
</dbReference>
<organism evidence="4 5">
    <name type="scientific">Pedobacter cryoconitis</name>
    <dbReference type="NCBI Taxonomy" id="188932"/>
    <lineage>
        <taxon>Bacteria</taxon>
        <taxon>Pseudomonadati</taxon>
        <taxon>Bacteroidota</taxon>
        <taxon>Sphingobacteriia</taxon>
        <taxon>Sphingobacteriales</taxon>
        <taxon>Sphingobacteriaceae</taxon>
        <taxon>Pedobacter</taxon>
    </lineage>
</organism>
<dbReference type="RefSeq" id="WP_111633319.1">
    <property type="nucleotide sequence ID" value="NZ_QLLR01000005.1"/>
</dbReference>
<protein>
    <submittedName>
        <fullName evidence="4">LytTR family two component transcriptional regulator</fullName>
    </submittedName>
</protein>
<reference evidence="4 5" key="1">
    <citation type="submission" date="2018-06" db="EMBL/GenBank/DDBJ databases">
        <title>Genomic Encyclopedia of Archaeal and Bacterial Type Strains, Phase II (KMG-II): from individual species to whole genera.</title>
        <authorList>
            <person name="Goeker M."/>
        </authorList>
    </citation>
    <scope>NUCLEOTIDE SEQUENCE [LARGE SCALE GENOMIC DNA]</scope>
    <source>
        <strain evidence="4 5">DSM 14825</strain>
    </source>
</reference>
<dbReference type="GO" id="GO:0003677">
    <property type="term" value="F:DNA binding"/>
    <property type="evidence" value="ECO:0007669"/>
    <property type="project" value="InterPro"/>
</dbReference>
<evidence type="ECO:0000313" key="5">
    <source>
        <dbReference type="Proteomes" id="UP000249754"/>
    </source>
</evidence>
<dbReference type="InterPro" id="IPR046947">
    <property type="entry name" value="LytR-like"/>
</dbReference>
<dbReference type="OrthoDB" id="9787344at2"/>
<dbReference type="PANTHER" id="PTHR37299:SF1">
    <property type="entry name" value="STAGE 0 SPORULATION PROTEIN A HOMOLOG"/>
    <property type="match status" value="1"/>
</dbReference>
<dbReference type="Gene3D" id="2.40.50.1020">
    <property type="entry name" value="LytTr DNA-binding domain"/>
    <property type="match status" value="1"/>
</dbReference>
<dbReference type="GO" id="GO:0000156">
    <property type="term" value="F:phosphorelay response regulator activity"/>
    <property type="evidence" value="ECO:0007669"/>
    <property type="project" value="InterPro"/>
</dbReference>
<comment type="caution">
    <text evidence="4">The sequence shown here is derived from an EMBL/GenBank/DDBJ whole genome shotgun (WGS) entry which is preliminary data.</text>
</comment>
<keyword evidence="1" id="KW-0597">Phosphoprotein</keyword>
<evidence type="ECO:0000313" key="4">
    <source>
        <dbReference type="EMBL" id="RAJ33085.1"/>
    </source>
</evidence>
<dbReference type="InterPro" id="IPR011006">
    <property type="entry name" value="CheY-like_superfamily"/>
</dbReference>
<name>A0A327SXS5_9SPHI</name>
<evidence type="ECO:0000259" key="2">
    <source>
        <dbReference type="PROSITE" id="PS50110"/>
    </source>
</evidence>
<dbReference type="Gene3D" id="3.40.50.2300">
    <property type="match status" value="1"/>
</dbReference>